<dbReference type="PANTHER" id="PTHR42695:SF5">
    <property type="entry name" value="GLUTAMINE AMIDOTRANSFERASE YLR126C-RELATED"/>
    <property type="match status" value="1"/>
</dbReference>
<dbReference type="AlphaFoldDB" id="A0A1M5XRP0"/>
<dbReference type="RefSeq" id="WP_067659708.1">
    <property type="nucleotide sequence ID" value="NZ_FQXG01000006.1"/>
</dbReference>
<feature type="domain" description="Glutamine amidotransferase" evidence="1">
    <location>
        <begin position="60"/>
        <end position="195"/>
    </location>
</feature>
<sequence length="248" mass="27915">MSTPRESLCLLLVQIRENPKTRDEEWRSFARFCGLAPEQIRILNLFDTPSFGPEVLQGIDGVLVGGSSEASVLEQERYPFVEPAMALLRHCIAVRLPVFCSCFGHQLAVRALDGEVIRDQSGFEMGTVAIQLTEAAASDPLYHDMPQGFMAVSVHRERALTVPKGCTLLAFTEPCTHSFRVDGAPFWTTQFHPEVDRPVLIERLTQFAHHYTDGEDHLREVLDSAQETPLSNDLLRRFVDRVLLDLPQ</sequence>
<keyword evidence="3" id="KW-1185">Reference proteome</keyword>
<dbReference type="OrthoDB" id="9813383at2"/>
<reference evidence="2 3" key="1">
    <citation type="submission" date="2016-11" db="EMBL/GenBank/DDBJ databases">
        <authorList>
            <person name="Jaros S."/>
            <person name="Januszkiewicz K."/>
            <person name="Wedrychowicz H."/>
        </authorList>
    </citation>
    <scope>NUCLEOTIDE SEQUENCE [LARGE SCALE GENOMIC DNA]</scope>
    <source>
        <strain evidence="2 3">DSM 16917</strain>
    </source>
</reference>
<dbReference type="InterPro" id="IPR044992">
    <property type="entry name" value="ChyE-like"/>
</dbReference>
<organism evidence="2 3">
    <name type="scientific">Ferrimonas marina</name>
    <dbReference type="NCBI Taxonomy" id="299255"/>
    <lineage>
        <taxon>Bacteria</taxon>
        <taxon>Pseudomonadati</taxon>
        <taxon>Pseudomonadota</taxon>
        <taxon>Gammaproteobacteria</taxon>
        <taxon>Alteromonadales</taxon>
        <taxon>Ferrimonadaceae</taxon>
        <taxon>Ferrimonas</taxon>
    </lineage>
</organism>
<protein>
    <submittedName>
        <fullName evidence="2">GMP synthase (Glutamine-hydrolysing)</fullName>
    </submittedName>
</protein>
<dbReference type="EMBL" id="FQXG01000006">
    <property type="protein sequence ID" value="SHI02208.1"/>
    <property type="molecule type" value="Genomic_DNA"/>
</dbReference>
<dbReference type="STRING" id="299255.SAMN02745129_3621"/>
<accession>A0A1M5XRP0</accession>
<dbReference type="CDD" id="cd01741">
    <property type="entry name" value="GATase1_1"/>
    <property type="match status" value="1"/>
</dbReference>
<dbReference type="PANTHER" id="PTHR42695">
    <property type="entry name" value="GLUTAMINE AMIDOTRANSFERASE YLR126C-RELATED"/>
    <property type="match status" value="1"/>
</dbReference>
<dbReference type="Gene3D" id="3.40.50.880">
    <property type="match status" value="1"/>
</dbReference>
<dbReference type="PROSITE" id="PS51273">
    <property type="entry name" value="GATASE_TYPE_1"/>
    <property type="match status" value="1"/>
</dbReference>
<evidence type="ECO:0000259" key="1">
    <source>
        <dbReference type="Pfam" id="PF00117"/>
    </source>
</evidence>
<proteinExistence type="predicted"/>
<gene>
    <name evidence="2" type="ORF">SAMN02745129_3621</name>
</gene>
<dbReference type="Pfam" id="PF00117">
    <property type="entry name" value="GATase"/>
    <property type="match status" value="1"/>
</dbReference>
<dbReference type="InterPro" id="IPR017926">
    <property type="entry name" value="GATASE"/>
</dbReference>
<dbReference type="InterPro" id="IPR029062">
    <property type="entry name" value="Class_I_gatase-like"/>
</dbReference>
<dbReference type="GO" id="GO:0005829">
    <property type="term" value="C:cytosol"/>
    <property type="evidence" value="ECO:0007669"/>
    <property type="project" value="TreeGrafter"/>
</dbReference>
<evidence type="ECO:0000313" key="2">
    <source>
        <dbReference type="EMBL" id="SHI02208.1"/>
    </source>
</evidence>
<dbReference type="SUPFAM" id="SSF52317">
    <property type="entry name" value="Class I glutamine amidotransferase-like"/>
    <property type="match status" value="1"/>
</dbReference>
<evidence type="ECO:0000313" key="3">
    <source>
        <dbReference type="Proteomes" id="UP000184268"/>
    </source>
</evidence>
<name>A0A1M5XRP0_9GAMM</name>
<dbReference type="Proteomes" id="UP000184268">
    <property type="component" value="Unassembled WGS sequence"/>
</dbReference>